<accession>A0ABR8ELN1</accession>
<gene>
    <name evidence="1" type="ORF">H6G72_27910</name>
</gene>
<reference evidence="1 2" key="1">
    <citation type="journal article" date="2020" name="ISME J.">
        <title>Comparative genomics reveals insights into cyanobacterial evolution and habitat adaptation.</title>
        <authorList>
            <person name="Chen M.Y."/>
            <person name="Teng W.K."/>
            <person name="Zhao L."/>
            <person name="Hu C.X."/>
            <person name="Zhou Y.K."/>
            <person name="Han B.P."/>
            <person name="Song L.R."/>
            <person name="Shu W.S."/>
        </authorList>
    </citation>
    <scope>NUCLEOTIDE SEQUENCE [LARGE SCALE GENOMIC DNA]</scope>
    <source>
        <strain evidence="1 2">FACHB-1370</strain>
    </source>
</reference>
<organism evidence="1 2">
    <name type="scientific">Planktothricoides raciborskii FACHB-1370</name>
    <dbReference type="NCBI Taxonomy" id="2949576"/>
    <lineage>
        <taxon>Bacteria</taxon>
        <taxon>Bacillati</taxon>
        <taxon>Cyanobacteriota</taxon>
        <taxon>Cyanophyceae</taxon>
        <taxon>Oscillatoriophycideae</taxon>
        <taxon>Oscillatoriales</taxon>
        <taxon>Oscillatoriaceae</taxon>
        <taxon>Planktothricoides</taxon>
    </lineage>
</organism>
<dbReference type="EMBL" id="JACJSK010000079">
    <property type="protein sequence ID" value="MBD2547581.1"/>
    <property type="molecule type" value="Genomic_DNA"/>
</dbReference>
<name>A0ABR8ELN1_9CYAN</name>
<dbReference type="RefSeq" id="WP_190880686.1">
    <property type="nucleotide sequence ID" value="NZ_JACJSK010000079.1"/>
</dbReference>
<protein>
    <submittedName>
        <fullName evidence="1">Uncharacterized protein</fullName>
    </submittedName>
</protein>
<keyword evidence="2" id="KW-1185">Reference proteome</keyword>
<proteinExistence type="predicted"/>
<evidence type="ECO:0000313" key="2">
    <source>
        <dbReference type="Proteomes" id="UP000641954"/>
    </source>
</evidence>
<sequence>MGAGDTGDTTASAGALGATTVAIALAAAAKPPIMTPFAGAVRFENRCFPFIVQKYRY</sequence>
<comment type="caution">
    <text evidence="1">The sequence shown here is derived from an EMBL/GenBank/DDBJ whole genome shotgun (WGS) entry which is preliminary data.</text>
</comment>
<dbReference type="Proteomes" id="UP000641954">
    <property type="component" value="Unassembled WGS sequence"/>
</dbReference>
<evidence type="ECO:0000313" key="1">
    <source>
        <dbReference type="EMBL" id="MBD2547581.1"/>
    </source>
</evidence>